<keyword evidence="8" id="KW-1185">Reference proteome</keyword>
<dbReference type="Gene3D" id="3.30.40.10">
    <property type="entry name" value="Zinc/RING finger domain, C3HC4 (zinc finger)"/>
    <property type="match status" value="1"/>
</dbReference>
<dbReference type="InterPro" id="IPR000306">
    <property type="entry name" value="Znf_FYVE"/>
</dbReference>
<evidence type="ECO:0000313" key="7">
    <source>
        <dbReference type="EMBL" id="KAJ2894156.1"/>
    </source>
</evidence>
<dbReference type="InterPro" id="IPR011011">
    <property type="entry name" value="Znf_FYVE_PHD"/>
</dbReference>
<dbReference type="Pfam" id="PF01363">
    <property type="entry name" value="FYVE"/>
    <property type="match status" value="1"/>
</dbReference>
<sequence>MATDFIMPRPDQQAHHPAFLNQNAVQSIPRTPFQSSNYSQISPLSTSNSNNNTAANASPQSPKGHYGRQVRPLYMPAVLRPNEHPSKPHRADSTGATDSTGTSPVRPNSSYLTLAGFGALNRLRRRSTDESKKCSIVAEDNSIGWNLDVFPVVTDLPTRKHWKPDPDSTICDEPTCKRYFNYFTRRHHCRRCGNIFCDLHSPHEIPLDQNAEYNPRAPVPSRSCSHCYSEYSAWRSRTNSQASSTASSEANLHMLAHHGINQYHHGNHGVVASAGARVAGVASAGVHGHGHQRSQSHHQIISSTGSSPILASPAAINVANPLGNLTHVGSPDAAASVPRDWNWSTF</sequence>
<comment type="caution">
    <text evidence="7">The sequence shown here is derived from an EMBL/GenBank/DDBJ whole genome shotgun (WGS) entry which is preliminary data.</text>
</comment>
<name>A0AAD5RI28_9PEZI</name>
<evidence type="ECO:0000256" key="4">
    <source>
        <dbReference type="PROSITE-ProRule" id="PRU00091"/>
    </source>
</evidence>
<organism evidence="7 8">
    <name type="scientific">Zalerion maritima</name>
    <dbReference type="NCBI Taxonomy" id="339359"/>
    <lineage>
        <taxon>Eukaryota</taxon>
        <taxon>Fungi</taxon>
        <taxon>Dikarya</taxon>
        <taxon>Ascomycota</taxon>
        <taxon>Pezizomycotina</taxon>
        <taxon>Sordariomycetes</taxon>
        <taxon>Lulworthiomycetidae</taxon>
        <taxon>Lulworthiales</taxon>
        <taxon>Lulworthiaceae</taxon>
        <taxon>Zalerion</taxon>
    </lineage>
</organism>
<dbReference type="AlphaFoldDB" id="A0AAD5RI28"/>
<feature type="compositionally biased region" description="Low complexity" evidence="5">
    <location>
        <begin position="93"/>
        <end position="103"/>
    </location>
</feature>
<dbReference type="PANTHER" id="PTHR23164:SF30">
    <property type="entry name" value="EARLY ENDOSOME ANTIGEN 1"/>
    <property type="match status" value="1"/>
</dbReference>
<feature type="compositionally biased region" description="Basic and acidic residues" evidence="5">
    <location>
        <begin position="81"/>
        <end position="92"/>
    </location>
</feature>
<proteinExistence type="predicted"/>
<dbReference type="GO" id="GO:0008270">
    <property type="term" value="F:zinc ion binding"/>
    <property type="evidence" value="ECO:0007669"/>
    <property type="project" value="UniProtKB-KW"/>
</dbReference>
<evidence type="ECO:0000259" key="6">
    <source>
        <dbReference type="PROSITE" id="PS50178"/>
    </source>
</evidence>
<feature type="domain" description="FYVE-type" evidence="6">
    <location>
        <begin position="176"/>
        <end position="232"/>
    </location>
</feature>
<dbReference type="EMBL" id="JAKWBI020000522">
    <property type="protein sequence ID" value="KAJ2894156.1"/>
    <property type="molecule type" value="Genomic_DNA"/>
</dbReference>
<dbReference type="InterPro" id="IPR017455">
    <property type="entry name" value="Znf_FYVE-rel"/>
</dbReference>
<keyword evidence="1" id="KW-0479">Metal-binding</keyword>
<dbReference type="InterPro" id="IPR013083">
    <property type="entry name" value="Znf_RING/FYVE/PHD"/>
</dbReference>
<accession>A0AAD5RI28</accession>
<dbReference type="Proteomes" id="UP001201980">
    <property type="component" value="Unassembled WGS sequence"/>
</dbReference>
<dbReference type="CDD" id="cd15760">
    <property type="entry name" value="FYVE_scVPS27p_like"/>
    <property type="match status" value="1"/>
</dbReference>
<evidence type="ECO:0000256" key="2">
    <source>
        <dbReference type="ARBA" id="ARBA00022771"/>
    </source>
</evidence>
<keyword evidence="3" id="KW-0862">Zinc</keyword>
<feature type="compositionally biased region" description="Low complexity" evidence="5">
    <location>
        <begin position="45"/>
        <end position="58"/>
    </location>
</feature>
<feature type="region of interest" description="Disordered" evidence="5">
    <location>
        <begin position="30"/>
        <end position="109"/>
    </location>
</feature>
<evidence type="ECO:0000256" key="1">
    <source>
        <dbReference type="ARBA" id="ARBA00022723"/>
    </source>
</evidence>
<dbReference type="PROSITE" id="PS50178">
    <property type="entry name" value="ZF_FYVE"/>
    <property type="match status" value="1"/>
</dbReference>
<evidence type="ECO:0000313" key="8">
    <source>
        <dbReference type="Proteomes" id="UP001201980"/>
    </source>
</evidence>
<dbReference type="PANTHER" id="PTHR23164">
    <property type="entry name" value="EARLY ENDOSOME ANTIGEN 1"/>
    <property type="match status" value="1"/>
</dbReference>
<feature type="compositionally biased region" description="Polar residues" evidence="5">
    <location>
        <begin position="30"/>
        <end position="44"/>
    </location>
</feature>
<evidence type="ECO:0000256" key="5">
    <source>
        <dbReference type="SAM" id="MobiDB-lite"/>
    </source>
</evidence>
<protein>
    <recommendedName>
        <fullName evidence="6">FYVE-type domain-containing protein</fullName>
    </recommendedName>
</protein>
<dbReference type="SUPFAM" id="SSF57903">
    <property type="entry name" value="FYVE/PHD zinc finger"/>
    <property type="match status" value="1"/>
</dbReference>
<reference evidence="7" key="1">
    <citation type="submission" date="2022-07" db="EMBL/GenBank/DDBJ databases">
        <title>Draft genome sequence of Zalerion maritima ATCC 34329, a (micro)plastics degrading marine fungus.</title>
        <authorList>
            <person name="Paco A."/>
            <person name="Goncalves M.F.M."/>
            <person name="Rocha-Santos T.A.P."/>
            <person name="Alves A."/>
        </authorList>
    </citation>
    <scope>NUCLEOTIDE SEQUENCE</scope>
    <source>
        <strain evidence="7">ATCC 34329</strain>
    </source>
</reference>
<evidence type="ECO:0000256" key="3">
    <source>
        <dbReference type="ARBA" id="ARBA00022833"/>
    </source>
</evidence>
<keyword evidence="2 4" id="KW-0863">Zinc-finger</keyword>
<dbReference type="SMART" id="SM00064">
    <property type="entry name" value="FYVE"/>
    <property type="match status" value="1"/>
</dbReference>
<gene>
    <name evidence="7" type="ORF">MKZ38_007902</name>
</gene>